<name>A0A6A6QP97_9PEZI</name>
<evidence type="ECO:0000313" key="2">
    <source>
        <dbReference type="Proteomes" id="UP000799750"/>
    </source>
</evidence>
<protein>
    <recommendedName>
        <fullName evidence="3">SprT-like domain-containing protein</fullName>
    </recommendedName>
</protein>
<organism evidence="1 2">
    <name type="scientific">Lophium mytilinum</name>
    <dbReference type="NCBI Taxonomy" id="390894"/>
    <lineage>
        <taxon>Eukaryota</taxon>
        <taxon>Fungi</taxon>
        <taxon>Dikarya</taxon>
        <taxon>Ascomycota</taxon>
        <taxon>Pezizomycotina</taxon>
        <taxon>Dothideomycetes</taxon>
        <taxon>Pleosporomycetidae</taxon>
        <taxon>Mytilinidiales</taxon>
        <taxon>Mytilinidiaceae</taxon>
        <taxon>Lophium</taxon>
    </lineage>
</organism>
<evidence type="ECO:0008006" key="3">
    <source>
        <dbReference type="Google" id="ProtNLM"/>
    </source>
</evidence>
<dbReference type="Proteomes" id="UP000799750">
    <property type="component" value="Unassembled WGS sequence"/>
</dbReference>
<accession>A0A6A6QP97</accession>
<evidence type="ECO:0000313" key="1">
    <source>
        <dbReference type="EMBL" id="KAF2493964.1"/>
    </source>
</evidence>
<reference evidence="1" key="1">
    <citation type="journal article" date="2020" name="Stud. Mycol.">
        <title>101 Dothideomycetes genomes: a test case for predicting lifestyles and emergence of pathogens.</title>
        <authorList>
            <person name="Haridas S."/>
            <person name="Albert R."/>
            <person name="Binder M."/>
            <person name="Bloem J."/>
            <person name="Labutti K."/>
            <person name="Salamov A."/>
            <person name="Andreopoulos B."/>
            <person name="Baker S."/>
            <person name="Barry K."/>
            <person name="Bills G."/>
            <person name="Bluhm B."/>
            <person name="Cannon C."/>
            <person name="Castanera R."/>
            <person name="Culley D."/>
            <person name="Daum C."/>
            <person name="Ezra D."/>
            <person name="Gonzalez J."/>
            <person name="Henrissat B."/>
            <person name="Kuo A."/>
            <person name="Liang C."/>
            <person name="Lipzen A."/>
            <person name="Lutzoni F."/>
            <person name="Magnuson J."/>
            <person name="Mondo S."/>
            <person name="Nolan M."/>
            <person name="Ohm R."/>
            <person name="Pangilinan J."/>
            <person name="Park H.-J."/>
            <person name="Ramirez L."/>
            <person name="Alfaro M."/>
            <person name="Sun H."/>
            <person name="Tritt A."/>
            <person name="Yoshinaga Y."/>
            <person name="Zwiers L.-H."/>
            <person name="Turgeon B."/>
            <person name="Goodwin S."/>
            <person name="Spatafora J."/>
            <person name="Crous P."/>
            <person name="Grigoriev I."/>
        </authorList>
    </citation>
    <scope>NUCLEOTIDE SEQUENCE</scope>
    <source>
        <strain evidence="1">CBS 269.34</strain>
    </source>
</reference>
<proteinExistence type="predicted"/>
<dbReference type="AlphaFoldDB" id="A0A6A6QP97"/>
<gene>
    <name evidence="1" type="ORF">BU16DRAFT_60725</name>
</gene>
<dbReference type="EMBL" id="MU004191">
    <property type="protein sequence ID" value="KAF2493964.1"/>
    <property type="molecule type" value="Genomic_DNA"/>
</dbReference>
<dbReference type="OrthoDB" id="3796964at2759"/>
<keyword evidence="2" id="KW-1185">Reference proteome</keyword>
<sequence>MFGKKKAPANMEELKKMVASLNLPCTCPDCNPGAYNPQQVCHTHQEIRLDKDPKSNVSVPVLVPRSYEPMYLVDRTIEYINRESTQPYQLQKDARQRLRVLFLETDMMANLYAKNIKNFVSLKDLQHIFGIFNDLYFFGAMKNVRIEYKNRVWAAIGPEYTGFADTPSSGRQRSIVKIDPIQHHRLYPRKCGHEVLNTLLHEALHCFLDQFKSPRCKDKQCGFCSKRVENIGPEGHGRAWQIIAAKLEKAILGNWTLGWRLDMGRSTGFLHDLDHKGGQMPSLHDMTAWGFD</sequence>